<sequence length="54" mass="6117">MTDLEPNKAGRTSVKGDFDTIKLAATNLEEKRISVNRDKTEKLKAARLQRIESE</sequence>
<dbReference type="AlphaFoldDB" id="A0AAW9FR51"/>
<dbReference type="RefSeq" id="WP_320203940.1">
    <property type="nucleotide sequence ID" value="NZ_CP192782.1"/>
</dbReference>
<comment type="caution">
    <text evidence="1">The sequence shown here is derived from an EMBL/GenBank/DDBJ whole genome shotgun (WGS) entry which is preliminary data.</text>
</comment>
<proteinExistence type="predicted"/>
<accession>A0AAW9FR51</accession>
<organism evidence="1">
    <name type="scientific">Agrobacterium rosae</name>
    <dbReference type="NCBI Taxonomy" id="1972867"/>
    <lineage>
        <taxon>Bacteria</taxon>
        <taxon>Pseudomonadati</taxon>
        <taxon>Pseudomonadota</taxon>
        <taxon>Alphaproteobacteria</taxon>
        <taxon>Hyphomicrobiales</taxon>
        <taxon>Rhizobiaceae</taxon>
        <taxon>Rhizobium/Agrobacterium group</taxon>
        <taxon>Agrobacterium</taxon>
    </lineage>
</organism>
<gene>
    <name evidence="1" type="ORF">RMR22_27205</name>
</gene>
<dbReference type="EMBL" id="JAVRAF010000036">
    <property type="protein sequence ID" value="MDX8305909.1"/>
    <property type="molecule type" value="Genomic_DNA"/>
</dbReference>
<reference evidence="1" key="1">
    <citation type="journal article" date="2023" name="Phytobiomes J">
        <title>Deciphering the key players within the bacterial microbiota associated with aerial crown gall tumors on rhododendron: Insights into the gallobiome.</title>
        <authorList>
            <person name="Kuzmanovic N."/>
            <person name="Nesme J."/>
            <person name="Wolf J."/>
            <person name="Neumann-Schaal M."/>
            <person name="Petersen J."/>
            <person name="Fernandez-Gnecco G."/>
            <person name="Sproeer C."/>
            <person name="Bunk B."/>
            <person name="Overmann J."/>
            <person name="Sorensen S.J."/>
            <person name="Idczak E."/>
            <person name="Smalla K."/>
        </authorList>
    </citation>
    <scope>NUCLEOTIDE SEQUENCE</scope>
    <source>
        <strain evidence="1">Rho-11.1</strain>
    </source>
</reference>
<evidence type="ECO:0000313" key="1">
    <source>
        <dbReference type="EMBL" id="MDX8305909.1"/>
    </source>
</evidence>
<protein>
    <submittedName>
        <fullName evidence="1">Uncharacterized protein</fullName>
    </submittedName>
</protein>
<name>A0AAW9FR51_9HYPH</name>